<dbReference type="GO" id="GO:0009029">
    <property type="term" value="F:lipid-A 4'-kinase activity"/>
    <property type="evidence" value="ECO:0007669"/>
    <property type="project" value="UniProtKB-UniRule"/>
</dbReference>
<evidence type="ECO:0000256" key="13">
    <source>
        <dbReference type="HAMAP-Rule" id="MF_00409"/>
    </source>
</evidence>
<evidence type="ECO:0000313" key="16">
    <source>
        <dbReference type="Proteomes" id="UP000326903"/>
    </source>
</evidence>
<evidence type="ECO:0000256" key="12">
    <source>
        <dbReference type="ARBA" id="ARBA00029757"/>
    </source>
</evidence>
<dbReference type="EMBL" id="VYQF01000013">
    <property type="protein sequence ID" value="KAA9034616.1"/>
    <property type="molecule type" value="Genomic_DNA"/>
</dbReference>
<keyword evidence="11 13" id="KW-0443">Lipid metabolism</keyword>
<evidence type="ECO:0000256" key="9">
    <source>
        <dbReference type="ARBA" id="ARBA00022777"/>
    </source>
</evidence>
<organism evidence="15 16">
    <name type="scientific">Ginsengibacter hankyongi</name>
    <dbReference type="NCBI Taxonomy" id="2607284"/>
    <lineage>
        <taxon>Bacteria</taxon>
        <taxon>Pseudomonadati</taxon>
        <taxon>Bacteroidota</taxon>
        <taxon>Chitinophagia</taxon>
        <taxon>Chitinophagales</taxon>
        <taxon>Chitinophagaceae</taxon>
        <taxon>Ginsengibacter</taxon>
    </lineage>
</organism>
<dbReference type="PANTHER" id="PTHR42724:SF1">
    <property type="entry name" value="TETRAACYLDISACCHARIDE 4'-KINASE, MITOCHONDRIAL-RELATED"/>
    <property type="match status" value="1"/>
</dbReference>
<keyword evidence="9 13" id="KW-0418">Kinase</keyword>
<comment type="similarity">
    <text evidence="13">Belongs to the LpxK family.</text>
</comment>
<dbReference type="GO" id="GO:0009244">
    <property type="term" value="P:lipopolysaccharide core region biosynthetic process"/>
    <property type="evidence" value="ECO:0007669"/>
    <property type="project" value="TreeGrafter"/>
</dbReference>
<keyword evidence="8 13" id="KW-0547">Nucleotide-binding</keyword>
<protein>
    <recommendedName>
        <fullName evidence="4 13">Tetraacyldisaccharide 4'-kinase</fullName>
        <ecNumber evidence="3 13">2.7.1.130</ecNumber>
    </recommendedName>
    <alternativeName>
        <fullName evidence="12 13">Lipid A 4'-kinase</fullName>
    </alternativeName>
</protein>
<feature type="transmembrane region" description="Helical" evidence="14">
    <location>
        <begin position="6"/>
        <end position="23"/>
    </location>
</feature>
<keyword evidence="14" id="KW-0812">Transmembrane</keyword>
<dbReference type="RefSeq" id="WP_150416988.1">
    <property type="nucleotide sequence ID" value="NZ_VYQF01000013.1"/>
</dbReference>
<dbReference type="GO" id="GO:0009245">
    <property type="term" value="P:lipid A biosynthetic process"/>
    <property type="evidence" value="ECO:0007669"/>
    <property type="project" value="UniProtKB-UniRule"/>
</dbReference>
<comment type="function">
    <text evidence="1 13">Transfers the gamma-phosphate of ATP to the 4'-position of a tetraacyldisaccharide 1-phosphate intermediate (termed DS-1-P) to form tetraacyldisaccharide 1,4'-bis-phosphate (lipid IVA).</text>
</comment>
<dbReference type="EC" id="2.7.1.130" evidence="3 13"/>
<gene>
    <name evidence="13 15" type="primary">lpxK</name>
    <name evidence="15" type="ORF">FW778_21640</name>
</gene>
<feature type="binding site" evidence="13">
    <location>
        <begin position="48"/>
        <end position="55"/>
    </location>
    <ligand>
        <name>ATP</name>
        <dbReference type="ChEBI" id="CHEBI:30616"/>
    </ligand>
</feature>
<dbReference type="GO" id="GO:0005886">
    <property type="term" value="C:plasma membrane"/>
    <property type="evidence" value="ECO:0007669"/>
    <property type="project" value="TreeGrafter"/>
</dbReference>
<evidence type="ECO:0000313" key="15">
    <source>
        <dbReference type="EMBL" id="KAA9034616.1"/>
    </source>
</evidence>
<evidence type="ECO:0000256" key="11">
    <source>
        <dbReference type="ARBA" id="ARBA00023098"/>
    </source>
</evidence>
<dbReference type="UniPathway" id="UPA00359">
    <property type="reaction ID" value="UER00482"/>
</dbReference>
<evidence type="ECO:0000256" key="3">
    <source>
        <dbReference type="ARBA" id="ARBA00012071"/>
    </source>
</evidence>
<evidence type="ECO:0000256" key="5">
    <source>
        <dbReference type="ARBA" id="ARBA00022516"/>
    </source>
</evidence>
<comment type="pathway">
    <text evidence="2 13">Glycolipid biosynthesis; lipid IV(A) biosynthesis; lipid IV(A) from (3R)-3-hydroxytetradecanoyl-[acyl-carrier-protein] and UDP-N-acetyl-alpha-D-glucosamine: step 6/6.</text>
</comment>
<evidence type="ECO:0000256" key="2">
    <source>
        <dbReference type="ARBA" id="ARBA00004870"/>
    </source>
</evidence>
<keyword evidence="7 13" id="KW-0808">Transferase</keyword>
<dbReference type="InterPro" id="IPR027417">
    <property type="entry name" value="P-loop_NTPase"/>
</dbReference>
<keyword evidence="10 13" id="KW-0067">ATP-binding</keyword>
<proteinExistence type="inferred from homology"/>
<accession>A0A5J5ICF6</accession>
<evidence type="ECO:0000256" key="7">
    <source>
        <dbReference type="ARBA" id="ARBA00022679"/>
    </source>
</evidence>
<dbReference type="Proteomes" id="UP000326903">
    <property type="component" value="Unassembled WGS sequence"/>
</dbReference>
<evidence type="ECO:0000256" key="4">
    <source>
        <dbReference type="ARBA" id="ARBA00016436"/>
    </source>
</evidence>
<evidence type="ECO:0000256" key="8">
    <source>
        <dbReference type="ARBA" id="ARBA00022741"/>
    </source>
</evidence>
<evidence type="ECO:0000256" key="10">
    <source>
        <dbReference type="ARBA" id="ARBA00022840"/>
    </source>
</evidence>
<dbReference type="SUPFAM" id="SSF52540">
    <property type="entry name" value="P-loop containing nucleoside triphosphate hydrolases"/>
    <property type="match status" value="1"/>
</dbReference>
<evidence type="ECO:0000256" key="6">
    <source>
        <dbReference type="ARBA" id="ARBA00022556"/>
    </source>
</evidence>
<evidence type="ECO:0000256" key="14">
    <source>
        <dbReference type="SAM" id="Phobius"/>
    </source>
</evidence>
<dbReference type="Pfam" id="PF02606">
    <property type="entry name" value="LpxK"/>
    <property type="match status" value="1"/>
</dbReference>
<sequence>MLKSFRYILFPFSILWGFVIWFRNKLFDKNILRSATFNFPLICVGNLAVGGTGKTPMAEYLIRLLTNKYNVATLSRGYKRKTKGFAIADDTTTAVDIGDEPMQLHKKFPGITVAVAEERVVGIPQLLHAKPATEVIILDDAFQHREVRAGLNILLTEYGDLYTRDFILPAGNLRDVKSSAKRAHVIVVTKCKSHLNEEERQSIIEEIHPLPGQQVFFTKIEYASPYHLFTKENRFIAPDCHVLLVCGIANPRPLKETLTNYTDTYEMIVFRDHHIFTVDDLAEIKKQFSKIESANKIMLTTEKDGVRLAKYENELKDLPVYVLPMRHKFLFGEQDKFDATINAFVETFATTGSPLTA</sequence>
<comment type="catalytic activity">
    <reaction evidence="13">
        <text>a lipid A disaccharide + ATP = a lipid IVA + ADP + H(+)</text>
        <dbReference type="Rhea" id="RHEA:67840"/>
        <dbReference type="ChEBI" id="CHEBI:15378"/>
        <dbReference type="ChEBI" id="CHEBI:30616"/>
        <dbReference type="ChEBI" id="CHEBI:176343"/>
        <dbReference type="ChEBI" id="CHEBI:176425"/>
        <dbReference type="ChEBI" id="CHEBI:456216"/>
        <dbReference type="EC" id="2.7.1.130"/>
    </reaction>
</comment>
<keyword evidence="5 13" id="KW-0444">Lipid biosynthesis</keyword>
<name>A0A5J5ICF6_9BACT</name>
<keyword evidence="6 13" id="KW-0441">Lipid A biosynthesis</keyword>
<comment type="caution">
    <text evidence="15">The sequence shown here is derived from an EMBL/GenBank/DDBJ whole genome shotgun (WGS) entry which is preliminary data.</text>
</comment>
<evidence type="ECO:0000256" key="1">
    <source>
        <dbReference type="ARBA" id="ARBA00002274"/>
    </source>
</evidence>
<keyword evidence="16" id="KW-1185">Reference proteome</keyword>
<keyword evidence="14" id="KW-1133">Transmembrane helix</keyword>
<dbReference type="HAMAP" id="MF_00409">
    <property type="entry name" value="LpxK"/>
    <property type="match status" value="1"/>
</dbReference>
<dbReference type="AlphaFoldDB" id="A0A5J5ICF6"/>
<reference evidence="15 16" key="1">
    <citation type="submission" date="2019-09" db="EMBL/GenBank/DDBJ databases">
        <title>Draft genome sequence of Ginsengibacter sp. BR5-29.</title>
        <authorList>
            <person name="Im W.-T."/>
        </authorList>
    </citation>
    <scope>NUCLEOTIDE SEQUENCE [LARGE SCALE GENOMIC DNA]</scope>
    <source>
        <strain evidence="15 16">BR5-29</strain>
    </source>
</reference>
<keyword evidence="14" id="KW-0472">Membrane</keyword>
<dbReference type="PANTHER" id="PTHR42724">
    <property type="entry name" value="TETRAACYLDISACCHARIDE 4'-KINASE"/>
    <property type="match status" value="1"/>
</dbReference>
<dbReference type="InterPro" id="IPR003758">
    <property type="entry name" value="LpxK"/>
</dbReference>
<dbReference type="NCBIfam" id="TIGR00682">
    <property type="entry name" value="lpxK"/>
    <property type="match status" value="1"/>
</dbReference>
<dbReference type="GO" id="GO:0005524">
    <property type="term" value="F:ATP binding"/>
    <property type="evidence" value="ECO:0007669"/>
    <property type="project" value="UniProtKB-UniRule"/>
</dbReference>